<dbReference type="PANTHER" id="PTHR24300">
    <property type="entry name" value="CYTOCHROME P450 508A4-RELATED"/>
    <property type="match status" value="1"/>
</dbReference>
<dbReference type="GO" id="GO:0005506">
    <property type="term" value="F:iron ion binding"/>
    <property type="evidence" value="ECO:0007669"/>
    <property type="project" value="InterPro"/>
</dbReference>
<evidence type="ECO:0000313" key="7">
    <source>
        <dbReference type="Proteomes" id="UP001432322"/>
    </source>
</evidence>
<dbReference type="InterPro" id="IPR001128">
    <property type="entry name" value="Cyt_P450"/>
</dbReference>
<dbReference type="GO" id="GO:0005737">
    <property type="term" value="C:cytoplasm"/>
    <property type="evidence" value="ECO:0007669"/>
    <property type="project" value="TreeGrafter"/>
</dbReference>
<feature type="chain" id="PRO_5043842925" description="Cytochrome P450" evidence="5">
    <location>
        <begin position="17"/>
        <end position="331"/>
    </location>
</feature>
<name>A0AAV5VSZ3_9BILA</name>
<sequence length="331" mass="37702">FINVIVLLVALSVGYSLLSNRLRDLPPGPPPLPILGNVLSLGDPIDQVMLRWSKQYGPVFTAWLPAPTVVITDYKILQETVVRQGELFGDRSLPYEQLKMLLDGEYGLVFNGNYMWKEQRRFALHSLKDVGFLSDTLQESAKSYAQQIVAEWKKEAAEGKHIDVTHNLMYGVANLIWQLAFGRAVSFSDPKLKLVKEEVHKLFVAFVHPCVGLLELLPRIGLLDPLFGYPIRNLKTASDTCMDLIQKELDITEAALNYDEDPRCYADSFFLEMKRREDKGEPMSNFSRSQLQVAALDMWVAGFETTVTTLRFAIHHLMSRPEVQRKMQQEI</sequence>
<evidence type="ECO:0000256" key="2">
    <source>
        <dbReference type="ARBA" id="ARBA00022723"/>
    </source>
</evidence>
<dbReference type="GO" id="GO:0006805">
    <property type="term" value="P:xenobiotic metabolic process"/>
    <property type="evidence" value="ECO:0007669"/>
    <property type="project" value="TreeGrafter"/>
</dbReference>
<keyword evidence="4" id="KW-0503">Monooxygenase</keyword>
<dbReference type="GO" id="GO:0020037">
    <property type="term" value="F:heme binding"/>
    <property type="evidence" value="ECO:0007669"/>
    <property type="project" value="InterPro"/>
</dbReference>
<dbReference type="FunFam" id="1.10.630.10:FF:000236">
    <property type="entry name" value="Uncharacterized protein"/>
    <property type="match status" value="1"/>
</dbReference>
<dbReference type="Gene3D" id="1.10.630.10">
    <property type="entry name" value="Cytochrome P450"/>
    <property type="match status" value="1"/>
</dbReference>
<dbReference type="AlphaFoldDB" id="A0AAV5VSZ3"/>
<protein>
    <recommendedName>
        <fullName evidence="8">Cytochrome P450</fullName>
    </recommendedName>
</protein>
<keyword evidence="3" id="KW-0408">Iron</keyword>
<dbReference type="PRINTS" id="PR00463">
    <property type="entry name" value="EP450I"/>
</dbReference>
<reference evidence="6" key="1">
    <citation type="submission" date="2023-10" db="EMBL/GenBank/DDBJ databases">
        <title>Genome assembly of Pristionchus species.</title>
        <authorList>
            <person name="Yoshida K."/>
            <person name="Sommer R.J."/>
        </authorList>
    </citation>
    <scope>NUCLEOTIDE SEQUENCE</scope>
    <source>
        <strain evidence="6">RS5133</strain>
    </source>
</reference>
<organism evidence="6 7">
    <name type="scientific">Pristionchus fissidentatus</name>
    <dbReference type="NCBI Taxonomy" id="1538716"/>
    <lineage>
        <taxon>Eukaryota</taxon>
        <taxon>Metazoa</taxon>
        <taxon>Ecdysozoa</taxon>
        <taxon>Nematoda</taxon>
        <taxon>Chromadorea</taxon>
        <taxon>Rhabditida</taxon>
        <taxon>Rhabditina</taxon>
        <taxon>Diplogasteromorpha</taxon>
        <taxon>Diplogasteroidea</taxon>
        <taxon>Neodiplogasteridae</taxon>
        <taxon>Pristionchus</taxon>
    </lineage>
</organism>
<dbReference type="InterPro" id="IPR036396">
    <property type="entry name" value="Cyt_P450_sf"/>
</dbReference>
<keyword evidence="7" id="KW-1185">Reference proteome</keyword>
<feature type="non-terminal residue" evidence="6">
    <location>
        <position position="1"/>
    </location>
</feature>
<dbReference type="GO" id="GO:0006082">
    <property type="term" value="P:organic acid metabolic process"/>
    <property type="evidence" value="ECO:0007669"/>
    <property type="project" value="TreeGrafter"/>
</dbReference>
<keyword evidence="5" id="KW-0732">Signal</keyword>
<dbReference type="EMBL" id="BTSY01000004">
    <property type="protein sequence ID" value="GMT22684.1"/>
    <property type="molecule type" value="Genomic_DNA"/>
</dbReference>
<evidence type="ECO:0000256" key="1">
    <source>
        <dbReference type="ARBA" id="ARBA00010617"/>
    </source>
</evidence>
<keyword evidence="4" id="KW-0560">Oxidoreductase</keyword>
<dbReference type="SUPFAM" id="SSF48264">
    <property type="entry name" value="Cytochrome P450"/>
    <property type="match status" value="1"/>
</dbReference>
<evidence type="ECO:0000256" key="5">
    <source>
        <dbReference type="SAM" id="SignalP"/>
    </source>
</evidence>
<accession>A0AAV5VSZ3</accession>
<dbReference type="Proteomes" id="UP001432322">
    <property type="component" value="Unassembled WGS sequence"/>
</dbReference>
<dbReference type="PANTHER" id="PTHR24300:SF338">
    <property type="entry name" value="CYTOCHROME P450 CYP36A1-RELATED"/>
    <property type="match status" value="1"/>
</dbReference>
<evidence type="ECO:0000313" key="6">
    <source>
        <dbReference type="EMBL" id="GMT22684.1"/>
    </source>
</evidence>
<dbReference type="InterPro" id="IPR050182">
    <property type="entry name" value="Cytochrome_P450_fam2"/>
</dbReference>
<gene>
    <name evidence="6" type="ORF">PFISCL1PPCAC_13981</name>
</gene>
<feature type="signal peptide" evidence="5">
    <location>
        <begin position="1"/>
        <end position="16"/>
    </location>
</feature>
<dbReference type="Pfam" id="PF00067">
    <property type="entry name" value="p450"/>
    <property type="match status" value="1"/>
</dbReference>
<feature type="non-terminal residue" evidence="6">
    <location>
        <position position="331"/>
    </location>
</feature>
<evidence type="ECO:0000256" key="3">
    <source>
        <dbReference type="ARBA" id="ARBA00023004"/>
    </source>
</evidence>
<comment type="similarity">
    <text evidence="1">Belongs to the cytochrome P450 family.</text>
</comment>
<proteinExistence type="inferred from homology"/>
<dbReference type="InterPro" id="IPR002401">
    <property type="entry name" value="Cyt_P450_E_grp-I"/>
</dbReference>
<keyword evidence="2" id="KW-0479">Metal-binding</keyword>
<evidence type="ECO:0008006" key="8">
    <source>
        <dbReference type="Google" id="ProtNLM"/>
    </source>
</evidence>
<dbReference type="GO" id="GO:0016712">
    <property type="term" value="F:oxidoreductase activity, acting on paired donors, with incorporation or reduction of molecular oxygen, reduced flavin or flavoprotein as one donor, and incorporation of one atom of oxygen"/>
    <property type="evidence" value="ECO:0007669"/>
    <property type="project" value="TreeGrafter"/>
</dbReference>
<comment type="caution">
    <text evidence="6">The sequence shown here is derived from an EMBL/GenBank/DDBJ whole genome shotgun (WGS) entry which is preliminary data.</text>
</comment>
<evidence type="ECO:0000256" key="4">
    <source>
        <dbReference type="ARBA" id="ARBA00023033"/>
    </source>
</evidence>